<organism evidence="2 3">
    <name type="scientific">Virgibacillus phasianinus</name>
    <dbReference type="NCBI Taxonomy" id="2017483"/>
    <lineage>
        <taxon>Bacteria</taxon>
        <taxon>Bacillati</taxon>
        <taxon>Bacillota</taxon>
        <taxon>Bacilli</taxon>
        <taxon>Bacillales</taxon>
        <taxon>Bacillaceae</taxon>
        <taxon>Virgibacillus</taxon>
    </lineage>
</organism>
<protein>
    <recommendedName>
        <fullName evidence="4">Lipoprotein</fullName>
    </recommendedName>
</protein>
<feature type="chain" id="PRO_5039340535" description="Lipoprotein" evidence="1">
    <location>
        <begin position="19"/>
        <end position="177"/>
    </location>
</feature>
<keyword evidence="1" id="KW-0732">Signal</keyword>
<evidence type="ECO:0000313" key="2">
    <source>
        <dbReference type="EMBL" id="ASK62245.1"/>
    </source>
</evidence>
<dbReference type="KEGG" id="vil:CFK37_08765"/>
<dbReference type="RefSeq" id="WP_089061505.1">
    <property type="nucleotide sequence ID" value="NZ_CP022315.1"/>
</dbReference>
<dbReference type="EMBL" id="CP022315">
    <property type="protein sequence ID" value="ASK62245.1"/>
    <property type="molecule type" value="Genomic_DNA"/>
</dbReference>
<dbReference type="Proteomes" id="UP000198312">
    <property type="component" value="Chromosome"/>
</dbReference>
<accession>A0A220U2H8</accession>
<gene>
    <name evidence="2" type="ORF">CFK37_08765</name>
</gene>
<dbReference type="OrthoDB" id="73040at2"/>
<dbReference type="Gene3D" id="2.60.40.3700">
    <property type="match status" value="1"/>
</dbReference>
<evidence type="ECO:0000256" key="1">
    <source>
        <dbReference type="SAM" id="SignalP"/>
    </source>
</evidence>
<sequence>MKLKVIFVLFFLSLVLVACSNSADKGNTSETEHAENIKKLVHGYSTGKLEAKSASITPQELTVVDANENEKVYKLTGEKFFVSIAPYVNQTHPCTYHSLTGCQGEMAVKEFKVHIKDSNGNTVVNKKMKSQENGFIDLWVPRNENYSIIITHNGKRVESQFSTFNDDPTCLTNMQLS</sequence>
<evidence type="ECO:0000313" key="3">
    <source>
        <dbReference type="Proteomes" id="UP000198312"/>
    </source>
</evidence>
<dbReference type="Pfam" id="PF21172">
    <property type="entry name" value="CueP"/>
    <property type="match status" value="1"/>
</dbReference>
<dbReference type="InterPro" id="IPR047808">
    <property type="entry name" value="CueP-like"/>
</dbReference>
<keyword evidence="3" id="KW-1185">Reference proteome</keyword>
<dbReference type="AlphaFoldDB" id="A0A220U2H8"/>
<evidence type="ECO:0008006" key="4">
    <source>
        <dbReference type="Google" id="ProtNLM"/>
    </source>
</evidence>
<reference evidence="2 3" key="1">
    <citation type="submission" date="2017-07" db="EMBL/GenBank/DDBJ databases">
        <title>Virgibacillus sp. LM2416.</title>
        <authorList>
            <person name="Tak E.J."/>
            <person name="Bae J.-W."/>
        </authorList>
    </citation>
    <scope>NUCLEOTIDE SEQUENCE [LARGE SCALE GENOMIC DNA]</scope>
    <source>
        <strain evidence="2 3">LM2416</strain>
    </source>
</reference>
<name>A0A220U2H8_9BACI</name>
<dbReference type="PROSITE" id="PS51257">
    <property type="entry name" value="PROKAR_LIPOPROTEIN"/>
    <property type="match status" value="1"/>
</dbReference>
<proteinExistence type="predicted"/>
<dbReference type="NCBIfam" id="NF038094">
    <property type="entry name" value="CueP_fam"/>
    <property type="match status" value="1"/>
</dbReference>
<feature type="signal peptide" evidence="1">
    <location>
        <begin position="1"/>
        <end position="18"/>
    </location>
</feature>